<dbReference type="SUPFAM" id="SSF48179">
    <property type="entry name" value="6-phosphogluconate dehydrogenase C-terminal domain-like"/>
    <property type="match status" value="1"/>
</dbReference>
<reference evidence="3" key="1">
    <citation type="submission" date="2022-11" db="EMBL/GenBank/DDBJ databases">
        <authorList>
            <person name="Petersen C."/>
        </authorList>
    </citation>
    <scope>NUCLEOTIDE SEQUENCE</scope>
    <source>
        <strain evidence="3">IBT 19713</strain>
    </source>
</reference>
<accession>A0A9W9NSI2</accession>
<dbReference type="GeneID" id="83203184"/>
<dbReference type="Pfam" id="PF02317">
    <property type="entry name" value="Octopine_DH"/>
    <property type="match status" value="1"/>
</dbReference>
<dbReference type="PANTHER" id="PTHR38015">
    <property type="entry name" value="BLR6086 PROTEIN"/>
    <property type="match status" value="1"/>
</dbReference>
<dbReference type="OrthoDB" id="4394513at2759"/>
<sequence length="405" mass="44390">MAIDTSETVPSVSIIGAGPCGCAFAADLASKGRDVLLYAHPEHRGFVPLIENNGGWLGAKGEVNGQFQIPTTSDMSRAVHHANYLIVTVPSFGQDTILTILSQFDLRKHTLIINVGNFFYLAARQKVNASTIVETDISPYACRMVGNDVFIKGTKKRLAIWAEKAPFQDALKPQGDQLFRRQIQSVFTPELVWTKNLLEVGLNNINPVVHAPAVLMNAGWIESTKGDFYFYGQGMSPAVSRVSEKIDQERLAIARAYGLELVDITTYMNRNYSHDKEYQSFHDFASQSWIHNQTKGAPTHMGHRYVTEDIRYGLVPWYELGVKCGLASPTIRSLIEVASVVGGVDSFATGRSLQAAGLGEATKEQVLMALGGPMEMTPGILPPLSEPPVKMMESRVSMQATRVAA</sequence>
<dbReference type="InterPro" id="IPR013332">
    <property type="entry name" value="KPR_N"/>
</dbReference>
<evidence type="ECO:0000313" key="4">
    <source>
        <dbReference type="Proteomes" id="UP001150941"/>
    </source>
</evidence>
<feature type="domain" description="Ketopantoate reductase N-terminal" evidence="2">
    <location>
        <begin position="13"/>
        <end position="103"/>
    </location>
</feature>
<dbReference type="InterPro" id="IPR013328">
    <property type="entry name" value="6PGD_dom2"/>
</dbReference>
<dbReference type="GO" id="GO:0016491">
    <property type="term" value="F:oxidoreductase activity"/>
    <property type="evidence" value="ECO:0007669"/>
    <property type="project" value="InterPro"/>
</dbReference>
<evidence type="ECO:0008006" key="5">
    <source>
        <dbReference type="Google" id="ProtNLM"/>
    </source>
</evidence>
<proteinExistence type="predicted"/>
<dbReference type="Proteomes" id="UP001150941">
    <property type="component" value="Unassembled WGS sequence"/>
</dbReference>
<dbReference type="Gene3D" id="3.40.50.720">
    <property type="entry name" value="NAD(P)-binding Rossmann-like Domain"/>
    <property type="match status" value="1"/>
</dbReference>
<protein>
    <recommendedName>
        <fullName evidence="5">Opine dehydrogenase domain-containing protein</fullName>
    </recommendedName>
</protein>
<dbReference type="InterPro" id="IPR003421">
    <property type="entry name" value="Opine_DH"/>
</dbReference>
<dbReference type="SUPFAM" id="SSF51735">
    <property type="entry name" value="NAD(P)-binding Rossmann-fold domains"/>
    <property type="match status" value="1"/>
</dbReference>
<dbReference type="InterPro" id="IPR036291">
    <property type="entry name" value="NAD(P)-bd_dom_sf"/>
</dbReference>
<dbReference type="Pfam" id="PF02558">
    <property type="entry name" value="ApbA"/>
    <property type="match status" value="1"/>
</dbReference>
<dbReference type="EMBL" id="JAPQKS010000005">
    <property type="protein sequence ID" value="KAJ5225360.1"/>
    <property type="molecule type" value="Genomic_DNA"/>
</dbReference>
<dbReference type="InterPro" id="IPR008927">
    <property type="entry name" value="6-PGluconate_DH-like_C_sf"/>
</dbReference>
<dbReference type="RefSeq" id="XP_058328771.1">
    <property type="nucleotide sequence ID" value="XM_058475881.1"/>
</dbReference>
<evidence type="ECO:0000313" key="3">
    <source>
        <dbReference type="EMBL" id="KAJ5225360.1"/>
    </source>
</evidence>
<dbReference type="Gene3D" id="1.10.1040.10">
    <property type="entry name" value="N-(1-d-carboxylethyl)-l-norvaline Dehydrogenase, domain 2"/>
    <property type="match status" value="1"/>
</dbReference>
<dbReference type="PANTHER" id="PTHR38015:SF1">
    <property type="entry name" value="OPINE DEHYDROGENASE DOMAIN-CONTAINING PROTEIN"/>
    <property type="match status" value="1"/>
</dbReference>
<feature type="domain" description="Opine dehydrogenase" evidence="1">
    <location>
        <begin position="193"/>
        <end position="340"/>
    </location>
</feature>
<name>A0A9W9NSI2_9EURO</name>
<dbReference type="AlphaFoldDB" id="A0A9W9NSI2"/>
<keyword evidence="4" id="KW-1185">Reference proteome</keyword>
<evidence type="ECO:0000259" key="1">
    <source>
        <dbReference type="Pfam" id="PF02317"/>
    </source>
</evidence>
<gene>
    <name evidence="3" type="ORF">N7468_006585</name>
</gene>
<comment type="caution">
    <text evidence="3">The sequence shown here is derived from an EMBL/GenBank/DDBJ whole genome shotgun (WGS) entry which is preliminary data.</text>
</comment>
<evidence type="ECO:0000259" key="2">
    <source>
        <dbReference type="Pfam" id="PF02558"/>
    </source>
</evidence>
<reference evidence="3" key="2">
    <citation type="journal article" date="2023" name="IMA Fungus">
        <title>Comparative genomic study of the Penicillium genus elucidates a diverse pangenome and 15 lateral gene transfer events.</title>
        <authorList>
            <person name="Petersen C."/>
            <person name="Sorensen T."/>
            <person name="Nielsen M.R."/>
            <person name="Sondergaard T.E."/>
            <person name="Sorensen J.L."/>
            <person name="Fitzpatrick D.A."/>
            <person name="Frisvad J.C."/>
            <person name="Nielsen K.L."/>
        </authorList>
    </citation>
    <scope>NUCLEOTIDE SEQUENCE</scope>
    <source>
        <strain evidence="3">IBT 19713</strain>
    </source>
</reference>
<organism evidence="3 4">
    <name type="scientific">Penicillium chermesinum</name>
    <dbReference type="NCBI Taxonomy" id="63820"/>
    <lineage>
        <taxon>Eukaryota</taxon>
        <taxon>Fungi</taxon>
        <taxon>Dikarya</taxon>
        <taxon>Ascomycota</taxon>
        <taxon>Pezizomycotina</taxon>
        <taxon>Eurotiomycetes</taxon>
        <taxon>Eurotiomycetidae</taxon>
        <taxon>Eurotiales</taxon>
        <taxon>Aspergillaceae</taxon>
        <taxon>Penicillium</taxon>
    </lineage>
</organism>
<dbReference type="InterPro" id="IPR051729">
    <property type="entry name" value="Opine/Lysopine_DH"/>
</dbReference>